<proteinExistence type="predicted"/>
<evidence type="ECO:0000313" key="1">
    <source>
        <dbReference type="EMBL" id="KAA6396218.1"/>
    </source>
</evidence>
<protein>
    <submittedName>
        <fullName evidence="1">Uncharacterized protein</fullName>
    </submittedName>
</protein>
<gene>
    <name evidence="1" type="ORF">EZS28_008260</name>
</gene>
<evidence type="ECO:0000313" key="2">
    <source>
        <dbReference type="Proteomes" id="UP000324800"/>
    </source>
</evidence>
<dbReference type="EMBL" id="SNRW01001485">
    <property type="protein sequence ID" value="KAA6396218.1"/>
    <property type="molecule type" value="Genomic_DNA"/>
</dbReference>
<name>A0A5J4WN35_9EUKA</name>
<sequence>MLQGFDQNTSSCVTVIDNCQFNACLGRRAGAIVVQEGMRLKNVNNSVFGFDCSSINSTYGAEVAQFIYFYRSQQAINDFVDNSIFNNVQFAEKNSKYAVKMAEINQKRVESIIGRDNNKQETRSKLKLNKELLLMDSLNGAIILIIQEVDHTVATQAVRIQAI</sequence>
<dbReference type="AlphaFoldDB" id="A0A5J4WN35"/>
<comment type="caution">
    <text evidence="1">The sequence shown here is derived from an EMBL/GenBank/DDBJ whole genome shotgun (WGS) entry which is preliminary data.</text>
</comment>
<reference evidence="1 2" key="1">
    <citation type="submission" date="2019-03" db="EMBL/GenBank/DDBJ databases">
        <title>Single cell metagenomics reveals metabolic interactions within the superorganism composed of flagellate Streblomastix strix and complex community of Bacteroidetes bacteria on its surface.</title>
        <authorList>
            <person name="Treitli S.C."/>
            <person name="Kolisko M."/>
            <person name="Husnik F."/>
            <person name="Keeling P."/>
            <person name="Hampl V."/>
        </authorList>
    </citation>
    <scope>NUCLEOTIDE SEQUENCE [LARGE SCALE GENOMIC DNA]</scope>
    <source>
        <strain evidence="1">ST1C</strain>
    </source>
</reference>
<dbReference type="Proteomes" id="UP000324800">
    <property type="component" value="Unassembled WGS sequence"/>
</dbReference>
<organism evidence="1 2">
    <name type="scientific">Streblomastix strix</name>
    <dbReference type="NCBI Taxonomy" id="222440"/>
    <lineage>
        <taxon>Eukaryota</taxon>
        <taxon>Metamonada</taxon>
        <taxon>Preaxostyla</taxon>
        <taxon>Oxymonadida</taxon>
        <taxon>Streblomastigidae</taxon>
        <taxon>Streblomastix</taxon>
    </lineage>
</organism>
<accession>A0A5J4WN35</accession>